<proteinExistence type="predicted"/>
<dbReference type="OrthoDB" id="427296at2759"/>
<dbReference type="Proteomes" id="UP001152797">
    <property type="component" value="Unassembled WGS sequence"/>
</dbReference>
<evidence type="ECO:0000313" key="1">
    <source>
        <dbReference type="EMBL" id="CAI4012461.1"/>
    </source>
</evidence>
<dbReference type="EMBL" id="CAMXCT030005472">
    <property type="protein sequence ID" value="CAL4799773.1"/>
    <property type="molecule type" value="Genomic_DNA"/>
</dbReference>
<evidence type="ECO:0000313" key="2">
    <source>
        <dbReference type="EMBL" id="CAL1165836.1"/>
    </source>
</evidence>
<comment type="caution">
    <text evidence="1">The sequence shown here is derived from an EMBL/GenBank/DDBJ whole genome shotgun (WGS) entry which is preliminary data.</text>
</comment>
<protein>
    <submittedName>
        <fullName evidence="1">Uncharacterized protein</fullName>
    </submittedName>
</protein>
<feature type="non-terminal residue" evidence="1">
    <location>
        <position position="616"/>
    </location>
</feature>
<keyword evidence="3" id="KW-1185">Reference proteome</keyword>
<dbReference type="EMBL" id="CAMXCT020005472">
    <property type="protein sequence ID" value="CAL1165836.1"/>
    <property type="molecule type" value="Genomic_DNA"/>
</dbReference>
<dbReference type="EMBL" id="CAMXCT010005472">
    <property type="protein sequence ID" value="CAI4012461.1"/>
    <property type="molecule type" value="Genomic_DNA"/>
</dbReference>
<reference evidence="2" key="2">
    <citation type="submission" date="2024-04" db="EMBL/GenBank/DDBJ databases">
        <authorList>
            <person name="Chen Y."/>
            <person name="Shah S."/>
            <person name="Dougan E. K."/>
            <person name="Thang M."/>
            <person name="Chan C."/>
        </authorList>
    </citation>
    <scope>NUCLEOTIDE SEQUENCE [LARGE SCALE GENOMIC DNA]</scope>
</reference>
<dbReference type="AlphaFoldDB" id="A0A9P1GFT7"/>
<organism evidence="1">
    <name type="scientific">Cladocopium goreaui</name>
    <dbReference type="NCBI Taxonomy" id="2562237"/>
    <lineage>
        <taxon>Eukaryota</taxon>
        <taxon>Sar</taxon>
        <taxon>Alveolata</taxon>
        <taxon>Dinophyceae</taxon>
        <taxon>Suessiales</taxon>
        <taxon>Symbiodiniaceae</taxon>
        <taxon>Cladocopium</taxon>
    </lineage>
</organism>
<evidence type="ECO:0000313" key="3">
    <source>
        <dbReference type="Proteomes" id="UP001152797"/>
    </source>
</evidence>
<gene>
    <name evidence="1" type="ORF">C1SCF055_LOCUS37522</name>
</gene>
<name>A0A9P1GFT7_9DINO</name>
<accession>A0A9P1GFT7</accession>
<sequence>MTSNPIQRYIPYLESGFTDMWVLTMSDSLDLINMLEAACISHFSLHVGCRNKNESGGEGAQNRVSPPMPPFYLYVTGGRADQPRREPMKHVVALAKAEVEENPLASPAMREFAGVRLRDAEKRATRILEKHELAAPIPIDRVKLHDSAKPKQLRNFPCMKFSSWLKFLLDTDRVPSQLCGCGDMASMNAKLREFWGRYEQIHPTHPLFQMQRDGQVDLSFMLPVSLKRSGLGMNFVGNTWGNQFMFACMLRKLFKKRPQVLDNLVLAYAQDMAELFNSGVSNADGTVTIRCCHLGTKGDLPALARMGNMLHTFSNVPRAASSRKSCEGICWMCKAGQENPDVPFEDVSGQPLWEATLGCQNAWHETPPILTGVPWLQTEHWSFFKTDIWHNLHLGIAKHFTASAFVSLLEILPLNGASMDDKIRWLDECYKDYCARKRVSPHVEEIGRDTLSWPQASSCPVGSWNKGSASTHFMKFLEDLCLQNAAECAGDPLLQAIATGTKAMNSVMSALYGEGFFIHWTKAEKIAKLWLLFLQKYAMCARLVYRHGRSRFALVPKLHMLHHGCMRLLRQAELAKQNGTRWTVNPLGESVQQQEDFIGKPSRLSRRVSAKQIHAR</sequence>
<reference evidence="1" key="1">
    <citation type="submission" date="2022-10" db="EMBL/GenBank/DDBJ databases">
        <authorList>
            <person name="Chen Y."/>
            <person name="Dougan E. K."/>
            <person name="Chan C."/>
            <person name="Rhodes N."/>
            <person name="Thang M."/>
        </authorList>
    </citation>
    <scope>NUCLEOTIDE SEQUENCE</scope>
</reference>